<dbReference type="InterPro" id="IPR028978">
    <property type="entry name" value="Chorismate_lyase_/UTRA_dom_sf"/>
</dbReference>
<dbReference type="Proteomes" id="UP000281112">
    <property type="component" value="Unassembled WGS sequence"/>
</dbReference>
<dbReference type="EMBL" id="RJVQ01000012">
    <property type="protein sequence ID" value="RQW61515.1"/>
    <property type="molecule type" value="Genomic_DNA"/>
</dbReference>
<comment type="function">
    <text evidence="4">Removes the pyruvyl group from chorismate, with concomitant aromatization of the ring, to provide 4-hydroxybenzoate (4HB) for the ubiquinone pathway.</text>
</comment>
<dbReference type="PANTHER" id="PTHR38683:SF1">
    <property type="entry name" value="CHORISMATE PYRUVATE-LYASE"/>
    <property type="match status" value="1"/>
</dbReference>
<dbReference type="UniPathway" id="UPA00232"/>
<protein>
    <recommendedName>
        <fullName evidence="4">Probable chorismate pyruvate-lyase</fullName>
        <shortName evidence="4">CL</shortName>
        <shortName evidence="4">CPL</shortName>
        <ecNumber evidence="4">4.1.3.40</ecNumber>
    </recommendedName>
</protein>
<comment type="similarity">
    <text evidence="4">Belongs to the UbiC family.</text>
</comment>
<evidence type="ECO:0000313" key="6">
    <source>
        <dbReference type="Proteomes" id="UP000281112"/>
    </source>
</evidence>
<evidence type="ECO:0000256" key="4">
    <source>
        <dbReference type="HAMAP-Rule" id="MF_01632"/>
    </source>
</evidence>
<keyword evidence="2 4" id="KW-0831">Ubiquinone biosynthesis</keyword>
<name>A0A3N9TDB9_9VIBR</name>
<dbReference type="GO" id="GO:0042866">
    <property type="term" value="P:pyruvate biosynthetic process"/>
    <property type="evidence" value="ECO:0007669"/>
    <property type="project" value="UniProtKB-UniRule"/>
</dbReference>
<dbReference type="EC" id="4.1.3.40" evidence="4"/>
<dbReference type="PANTHER" id="PTHR38683">
    <property type="entry name" value="CHORISMATE PYRUVATE-LYASE"/>
    <property type="match status" value="1"/>
</dbReference>
<dbReference type="GO" id="GO:0005829">
    <property type="term" value="C:cytosol"/>
    <property type="evidence" value="ECO:0007669"/>
    <property type="project" value="TreeGrafter"/>
</dbReference>
<dbReference type="OrthoDB" id="9789493at2"/>
<feature type="binding site" evidence="4">
    <location>
        <position position="167"/>
    </location>
    <ligand>
        <name>substrate</name>
    </ligand>
</feature>
<evidence type="ECO:0000313" key="5">
    <source>
        <dbReference type="EMBL" id="RQW61515.1"/>
    </source>
</evidence>
<dbReference type="Gene3D" id="3.40.1410.10">
    <property type="entry name" value="Chorismate lyase-like"/>
    <property type="match status" value="1"/>
</dbReference>
<comment type="subcellular location">
    <subcellularLocation>
        <location evidence="4">Cytoplasm</location>
    </subcellularLocation>
</comment>
<reference evidence="5 6" key="1">
    <citation type="submission" date="2018-11" db="EMBL/GenBank/DDBJ databases">
        <title>Vibrio LJC006 sp. nov., isolated from seawater during the bloom of the enteromorpha.</title>
        <authorList>
            <person name="Liang J."/>
        </authorList>
    </citation>
    <scope>NUCLEOTIDE SEQUENCE [LARGE SCALE GENOMIC DNA]</scope>
    <source>
        <strain evidence="5 6">LJC006</strain>
    </source>
</reference>
<sequence length="177" mass="20239">MNRTFSLNLSIIKQTHWLDPSLFLFTSDIAQQWLTEQGSLSELIKSRCGTFSVDLLESRWVEKDTLQPDEQNLLPSHDQYLIRQVILNADGKPWVYGYSIIPKSTAVSASRDLSSIGQLPLGEAIFRAEKVGRDELKVSEIIDTENKKLLVRRSRLWMEDNPLLVTELFLSDAPIYS</sequence>
<dbReference type="InterPro" id="IPR007440">
    <property type="entry name" value="Chorismate--pyruvate_lyase"/>
</dbReference>
<comment type="caution">
    <text evidence="5">The sequence shown here is derived from an EMBL/GenBank/DDBJ whole genome shotgun (WGS) entry which is preliminary data.</text>
</comment>
<keyword evidence="6" id="KW-1185">Reference proteome</keyword>
<dbReference type="HAMAP" id="MF_01632">
    <property type="entry name" value="UbiC"/>
    <property type="match status" value="1"/>
</dbReference>
<dbReference type="SUPFAM" id="SSF64288">
    <property type="entry name" value="Chorismate lyase-like"/>
    <property type="match status" value="1"/>
</dbReference>
<dbReference type="AlphaFoldDB" id="A0A3N9TDB9"/>
<comment type="catalytic activity">
    <reaction evidence="4">
        <text>chorismate = 4-hydroxybenzoate + pyruvate</text>
        <dbReference type="Rhea" id="RHEA:16505"/>
        <dbReference type="ChEBI" id="CHEBI:15361"/>
        <dbReference type="ChEBI" id="CHEBI:17879"/>
        <dbReference type="ChEBI" id="CHEBI:29748"/>
        <dbReference type="EC" id="4.1.3.40"/>
    </reaction>
</comment>
<feature type="binding site" evidence="4">
    <location>
        <position position="83"/>
    </location>
    <ligand>
        <name>substrate</name>
    </ligand>
</feature>
<dbReference type="GO" id="GO:0006744">
    <property type="term" value="P:ubiquinone biosynthetic process"/>
    <property type="evidence" value="ECO:0007669"/>
    <property type="project" value="UniProtKB-UniRule"/>
</dbReference>
<keyword evidence="4" id="KW-0670">Pyruvate</keyword>
<keyword evidence="1 4" id="KW-0963">Cytoplasm</keyword>
<feature type="binding site" evidence="4">
    <location>
        <position position="121"/>
    </location>
    <ligand>
        <name>substrate</name>
    </ligand>
</feature>
<accession>A0A3N9TDB9</accession>
<keyword evidence="3 4" id="KW-0456">Lyase</keyword>
<evidence type="ECO:0000256" key="1">
    <source>
        <dbReference type="ARBA" id="ARBA00022490"/>
    </source>
</evidence>
<organism evidence="5 6">
    <name type="scientific">Vibrio viridaestus</name>
    <dbReference type="NCBI Taxonomy" id="2487322"/>
    <lineage>
        <taxon>Bacteria</taxon>
        <taxon>Pseudomonadati</taxon>
        <taxon>Pseudomonadota</taxon>
        <taxon>Gammaproteobacteria</taxon>
        <taxon>Vibrionales</taxon>
        <taxon>Vibrionaceae</taxon>
        <taxon>Vibrio</taxon>
    </lineage>
</organism>
<dbReference type="GO" id="GO:0008813">
    <property type="term" value="F:chorismate lyase activity"/>
    <property type="evidence" value="ECO:0007669"/>
    <property type="project" value="UniProtKB-UniRule"/>
</dbReference>
<comment type="caution">
    <text evidence="4">Lacks conserved residue(s) required for the propagation of feature annotation.</text>
</comment>
<dbReference type="Pfam" id="PF04345">
    <property type="entry name" value="Chor_lyase"/>
    <property type="match status" value="1"/>
</dbReference>
<evidence type="ECO:0000256" key="3">
    <source>
        <dbReference type="ARBA" id="ARBA00023239"/>
    </source>
</evidence>
<proteinExistence type="inferred from homology"/>
<evidence type="ECO:0000256" key="2">
    <source>
        <dbReference type="ARBA" id="ARBA00022688"/>
    </source>
</evidence>
<comment type="pathway">
    <text evidence="4">Cofactor biosynthesis; ubiquinone biosynthesis.</text>
</comment>
<dbReference type="RefSeq" id="WP_124938870.1">
    <property type="nucleotide sequence ID" value="NZ_RJVQ01000012.1"/>
</dbReference>
<gene>
    <name evidence="4" type="primary">ubiC</name>
    <name evidence="5" type="ORF">EES38_19440</name>
</gene>